<gene>
    <name evidence="1" type="ORF">RCIX154</name>
</gene>
<evidence type="ECO:0000313" key="2">
    <source>
        <dbReference type="Proteomes" id="UP000000663"/>
    </source>
</evidence>
<organism evidence="1 2">
    <name type="scientific">Methanocella arvoryzae (strain DSM 22066 / NBRC 105507 / MRE50)</name>
    <dbReference type="NCBI Taxonomy" id="351160"/>
    <lineage>
        <taxon>Archaea</taxon>
        <taxon>Methanobacteriati</taxon>
        <taxon>Methanobacteriota</taxon>
        <taxon>Stenosarchaea group</taxon>
        <taxon>Methanomicrobia</taxon>
        <taxon>Methanocellales</taxon>
        <taxon>Methanocellaceae</taxon>
        <taxon>Methanocella</taxon>
    </lineage>
</organism>
<dbReference type="Proteomes" id="UP000000663">
    <property type="component" value="Chromosome"/>
</dbReference>
<dbReference type="AlphaFoldDB" id="Q0W7J7"/>
<protein>
    <submittedName>
        <fullName evidence="1">Uncharacterized protein</fullName>
    </submittedName>
</protein>
<dbReference type="GeneID" id="5142995"/>
<reference evidence="1 2" key="1">
    <citation type="journal article" date="2006" name="Science">
        <title>Genome of rice cluster I archaea -- the key methane producers in the rice rhizosphere.</title>
        <authorList>
            <person name="Erkel C."/>
            <person name="Kube M."/>
            <person name="Reinhardt R."/>
            <person name="Liesack W."/>
        </authorList>
    </citation>
    <scope>NUCLEOTIDE SEQUENCE [LARGE SCALE GENOMIC DNA]</scope>
    <source>
        <strain evidence="2">DSM 22066 / NBRC 105507 / MRE50</strain>
    </source>
</reference>
<keyword evidence="2" id="KW-1185">Reference proteome</keyword>
<dbReference type="KEGG" id="rci:RCIX154"/>
<accession>Q0W7J7</accession>
<name>Q0W7J7_METAR</name>
<dbReference type="RefSeq" id="WP_012036851.1">
    <property type="nucleotide sequence ID" value="NC_009464.1"/>
</dbReference>
<sequence length="69" mass="7471">MKNAGSIEEVLVPCPMCGKIHKVSARDAREHEHVTLPCGAVIGSVGVLRRISDAEERAKSLQSKLYKLG</sequence>
<dbReference type="OrthoDB" id="378129at2157"/>
<proteinExistence type="predicted"/>
<dbReference type="eggNOG" id="arCOG11696">
    <property type="taxonomic scope" value="Archaea"/>
</dbReference>
<dbReference type="EMBL" id="AM114193">
    <property type="protein sequence ID" value="CAJ35646.1"/>
    <property type="molecule type" value="Genomic_DNA"/>
</dbReference>
<evidence type="ECO:0000313" key="1">
    <source>
        <dbReference type="EMBL" id="CAJ35646.1"/>
    </source>
</evidence>
<dbReference type="STRING" id="351160.RCIX154"/>